<dbReference type="EMBL" id="NEDP02004182">
    <property type="protein sequence ID" value="OWF46492.1"/>
    <property type="molecule type" value="Genomic_DNA"/>
</dbReference>
<dbReference type="GO" id="GO:0005829">
    <property type="term" value="C:cytosol"/>
    <property type="evidence" value="ECO:0007669"/>
    <property type="project" value="UniProtKB-SubCell"/>
</dbReference>
<gene>
    <name evidence="7" type="ORF">KP79_PYT05238</name>
</gene>
<keyword evidence="4" id="KW-0963">Cytoplasm</keyword>
<accession>A0A210QCQ8</accession>
<dbReference type="InterPro" id="IPR011989">
    <property type="entry name" value="ARM-like"/>
</dbReference>
<dbReference type="OrthoDB" id="26149at2759"/>
<comment type="caution">
    <text evidence="7">The sequence shown here is derived from an EMBL/GenBank/DDBJ whole genome shotgun (WGS) entry which is preliminary data.</text>
</comment>
<dbReference type="GO" id="GO:0005739">
    <property type="term" value="C:mitochondrion"/>
    <property type="evidence" value="ECO:0007669"/>
    <property type="project" value="UniProtKB-SubCell"/>
</dbReference>
<evidence type="ECO:0000256" key="5">
    <source>
        <dbReference type="ARBA" id="ARBA00022824"/>
    </source>
</evidence>
<keyword evidence="5" id="KW-0256">Endoplasmic reticulum</keyword>
<reference evidence="7 8" key="1">
    <citation type="journal article" date="2017" name="Nat. Ecol. Evol.">
        <title>Scallop genome provides insights into evolution of bilaterian karyotype and development.</title>
        <authorList>
            <person name="Wang S."/>
            <person name="Zhang J."/>
            <person name="Jiao W."/>
            <person name="Li J."/>
            <person name="Xun X."/>
            <person name="Sun Y."/>
            <person name="Guo X."/>
            <person name="Huan P."/>
            <person name="Dong B."/>
            <person name="Zhang L."/>
            <person name="Hu X."/>
            <person name="Sun X."/>
            <person name="Wang J."/>
            <person name="Zhao C."/>
            <person name="Wang Y."/>
            <person name="Wang D."/>
            <person name="Huang X."/>
            <person name="Wang R."/>
            <person name="Lv J."/>
            <person name="Li Y."/>
            <person name="Zhang Z."/>
            <person name="Liu B."/>
            <person name="Lu W."/>
            <person name="Hui Y."/>
            <person name="Liang J."/>
            <person name="Zhou Z."/>
            <person name="Hou R."/>
            <person name="Li X."/>
            <person name="Liu Y."/>
            <person name="Li H."/>
            <person name="Ning X."/>
            <person name="Lin Y."/>
            <person name="Zhao L."/>
            <person name="Xing Q."/>
            <person name="Dou J."/>
            <person name="Li Y."/>
            <person name="Mao J."/>
            <person name="Guo H."/>
            <person name="Dou H."/>
            <person name="Li T."/>
            <person name="Mu C."/>
            <person name="Jiang W."/>
            <person name="Fu Q."/>
            <person name="Fu X."/>
            <person name="Miao Y."/>
            <person name="Liu J."/>
            <person name="Yu Q."/>
            <person name="Li R."/>
            <person name="Liao H."/>
            <person name="Li X."/>
            <person name="Kong Y."/>
            <person name="Jiang Z."/>
            <person name="Chourrout D."/>
            <person name="Li R."/>
            <person name="Bao Z."/>
        </authorList>
    </citation>
    <scope>NUCLEOTIDE SEQUENCE [LARGE SCALE GENOMIC DNA]</scope>
    <source>
        <strain evidence="7 8">PY_sf001</strain>
    </source>
</reference>
<comment type="subcellular location">
    <subcellularLocation>
        <location evidence="3">Cytoplasm</location>
        <location evidence="3">Cytosol</location>
    </subcellularLocation>
    <subcellularLocation>
        <location evidence="2">Endoplasmic reticulum</location>
    </subcellularLocation>
    <subcellularLocation>
        <location evidence="1">Mitochondrion</location>
    </subcellularLocation>
</comment>
<dbReference type="PANTHER" id="PTHR10957">
    <property type="entry name" value="RAP1 GTPASE-GDP DISSOCIATION STIMULATOR 1"/>
    <property type="match status" value="1"/>
</dbReference>
<dbReference type="SUPFAM" id="SSF48371">
    <property type="entry name" value="ARM repeat"/>
    <property type="match status" value="1"/>
</dbReference>
<dbReference type="STRING" id="6573.A0A210QCQ8"/>
<dbReference type="Proteomes" id="UP000242188">
    <property type="component" value="Unassembled WGS sequence"/>
</dbReference>
<evidence type="ECO:0000256" key="1">
    <source>
        <dbReference type="ARBA" id="ARBA00004173"/>
    </source>
</evidence>
<name>A0A210QCQ8_MIZYE</name>
<protein>
    <submittedName>
        <fullName evidence="7">Rap1 GTPase-GDP dissociation stimulator 1-B</fullName>
    </submittedName>
</protein>
<keyword evidence="8" id="KW-1185">Reference proteome</keyword>
<evidence type="ECO:0000256" key="4">
    <source>
        <dbReference type="ARBA" id="ARBA00022490"/>
    </source>
</evidence>
<evidence type="ECO:0000256" key="6">
    <source>
        <dbReference type="ARBA" id="ARBA00023128"/>
    </source>
</evidence>
<dbReference type="Pfam" id="PF00514">
    <property type="entry name" value="Arm"/>
    <property type="match status" value="1"/>
</dbReference>
<organism evidence="7 8">
    <name type="scientific">Mizuhopecten yessoensis</name>
    <name type="common">Japanese scallop</name>
    <name type="synonym">Patinopecten yessoensis</name>
    <dbReference type="NCBI Taxonomy" id="6573"/>
    <lineage>
        <taxon>Eukaryota</taxon>
        <taxon>Metazoa</taxon>
        <taxon>Spiralia</taxon>
        <taxon>Lophotrochozoa</taxon>
        <taxon>Mollusca</taxon>
        <taxon>Bivalvia</taxon>
        <taxon>Autobranchia</taxon>
        <taxon>Pteriomorphia</taxon>
        <taxon>Pectinida</taxon>
        <taxon>Pectinoidea</taxon>
        <taxon>Pectinidae</taxon>
        <taxon>Mizuhopecten</taxon>
    </lineage>
</organism>
<evidence type="ECO:0000313" key="8">
    <source>
        <dbReference type="Proteomes" id="UP000242188"/>
    </source>
</evidence>
<evidence type="ECO:0000256" key="3">
    <source>
        <dbReference type="ARBA" id="ARBA00004514"/>
    </source>
</evidence>
<dbReference type="InterPro" id="IPR040144">
    <property type="entry name" value="RAP1GDS1"/>
</dbReference>
<dbReference type="AlphaFoldDB" id="A0A210QCQ8"/>
<sequence length="620" mass="68148">MAEPEGYSEALALLENLQMSTTHEDLLPSLDAVLSFLQKFSGEDLDSHTHGFVECGVLTELYKNLTQGTTDLQLKVIMVLAELAKSEPVRKECVDKGFVPVLLNMLKSTEDITMATQICRALGNICYEHDEGREAIDQENGLPVLLDLMRSYLKNEDPAASRLRLTACGYLLNVTNTNDKMLEKALTEGALDLLEQYVWQHRGDKEMCNMALLAIGSFVDTDLCQHKLQSSTLCSTIVSLLDTKLSDCYENMILELFISLSEIDDLKDILADTNLSSHLIRIIQSNTGRLDDGSQQTVKMASDLLVLLLTGDKSMEVMFSKGEGLVFVETVKWLESDSPHLQLSAALAIGNFARRDEHCQKLAEQGIVEKLLSVITAQSTPEGDITLQHAVLSALRNLAIPVSNKSILLKAKVIEVVLSLMWSETMAVVFKLLGVLRMLIDNQEAAAVQLGKNREFVTRLVEWCDVDEHAGVKGEATRLLASLIKNSHSSEVMRNAVKADGIEHLVSMTVSEHVVMQNEALVALTLIVSAVLEDVAMALKQSDLTESITTILQKEDAIPEIICNTLKLTKIICTAGTLKEDIATSGIAGLTEKLTNHEDEKVKEAASSLLTAIQILTTER</sequence>
<dbReference type="InterPro" id="IPR016024">
    <property type="entry name" value="ARM-type_fold"/>
</dbReference>
<dbReference type="InterPro" id="IPR000225">
    <property type="entry name" value="Armadillo"/>
</dbReference>
<dbReference type="GO" id="GO:0005085">
    <property type="term" value="F:guanyl-nucleotide exchange factor activity"/>
    <property type="evidence" value="ECO:0007669"/>
    <property type="project" value="InterPro"/>
</dbReference>
<evidence type="ECO:0000313" key="7">
    <source>
        <dbReference type="EMBL" id="OWF46492.1"/>
    </source>
</evidence>
<dbReference type="GO" id="GO:0005783">
    <property type="term" value="C:endoplasmic reticulum"/>
    <property type="evidence" value="ECO:0007669"/>
    <property type="project" value="UniProtKB-SubCell"/>
</dbReference>
<proteinExistence type="predicted"/>
<evidence type="ECO:0000256" key="2">
    <source>
        <dbReference type="ARBA" id="ARBA00004240"/>
    </source>
</evidence>
<dbReference type="SMART" id="SM00185">
    <property type="entry name" value="ARM"/>
    <property type="match status" value="6"/>
</dbReference>
<keyword evidence="6" id="KW-0496">Mitochondrion</keyword>
<dbReference type="Gene3D" id="1.25.10.10">
    <property type="entry name" value="Leucine-rich Repeat Variant"/>
    <property type="match status" value="2"/>
</dbReference>